<dbReference type="Proteomes" id="UP000559256">
    <property type="component" value="Unassembled WGS sequence"/>
</dbReference>
<feature type="transmembrane region" description="Helical" evidence="2">
    <location>
        <begin position="174"/>
        <end position="194"/>
    </location>
</feature>
<evidence type="ECO:0000313" key="5">
    <source>
        <dbReference type="Proteomes" id="UP000559256"/>
    </source>
</evidence>
<dbReference type="Pfam" id="PF20151">
    <property type="entry name" value="DUF6533"/>
    <property type="match status" value="1"/>
</dbReference>
<feature type="compositionally biased region" description="Polar residues" evidence="1">
    <location>
        <begin position="286"/>
        <end position="297"/>
    </location>
</feature>
<feature type="transmembrane region" description="Helical" evidence="2">
    <location>
        <begin position="132"/>
        <end position="154"/>
    </location>
</feature>
<feature type="compositionally biased region" description="Basic residues" evidence="1">
    <location>
        <begin position="273"/>
        <end position="284"/>
    </location>
</feature>
<protein>
    <recommendedName>
        <fullName evidence="3">DUF6533 domain-containing protein</fullName>
    </recommendedName>
</protein>
<dbReference type="EMBL" id="JAACJM010000081">
    <property type="protein sequence ID" value="KAF5349395.1"/>
    <property type="molecule type" value="Genomic_DNA"/>
</dbReference>
<feature type="domain" description="DUF6533" evidence="3">
    <location>
        <begin position="31"/>
        <end position="74"/>
    </location>
</feature>
<accession>A0A8H5CWW0</accession>
<proteinExistence type="predicted"/>
<evidence type="ECO:0000256" key="1">
    <source>
        <dbReference type="SAM" id="MobiDB-lite"/>
    </source>
</evidence>
<organism evidence="4 5">
    <name type="scientific">Tetrapyrgos nigripes</name>
    <dbReference type="NCBI Taxonomy" id="182062"/>
    <lineage>
        <taxon>Eukaryota</taxon>
        <taxon>Fungi</taxon>
        <taxon>Dikarya</taxon>
        <taxon>Basidiomycota</taxon>
        <taxon>Agaricomycotina</taxon>
        <taxon>Agaricomycetes</taxon>
        <taxon>Agaricomycetidae</taxon>
        <taxon>Agaricales</taxon>
        <taxon>Marasmiineae</taxon>
        <taxon>Marasmiaceae</taxon>
        <taxon>Tetrapyrgos</taxon>
    </lineage>
</organism>
<reference evidence="4 5" key="1">
    <citation type="journal article" date="2020" name="ISME J.">
        <title>Uncovering the hidden diversity of litter-decomposition mechanisms in mushroom-forming fungi.</title>
        <authorList>
            <person name="Floudas D."/>
            <person name="Bentzer J."/>
            <person name="Ahren D."/>
            <person name="Johansson T."/>
            <person name="Persson P."/>
            <person name="Tunlid A."/>
        </authorList>
    </citation>
    <scope>NUCLEOTIDE SEQUENCE [LARGE SCALE GENOMIC DNA]</scope>
    <source>
        <strain evidence="4 5">CBS 291.85</strain>
    </source>
</reference>
<keyword evidence="2" id="KW-0472">Membrane</keyword>
<comment type="caution">
    <text evidence="4">The sequence shown here is derived from an EMBL/GenBank/DDBJ whole genome shotgun (WGS) entry which is preliminary data.</text>
</comment>
<dbReference type="InterPro" id="IPR045340">
    <property type="entry name" value="DUF6533"/>
</dbReference>
<feature type="transmembrane region" description="Helical" evidence="2">
    <location>
        <begin position="64"/>
        <end position="82"/>
    </location>
</feature>
<gene>
    <name evidence="4" type="ORF">D9758_015512</name>
</gene>
<name>A0A8H5CWW0_9AGAR</name>
<keyword evidence="5" id="KW-1185">Reference proteome</keyword>
<dbReference type="AlphaFoldDB" id="A0A8H5CWW0"/>
<keyword evidence="2" id="KW-1133">Transmembrane helix</keyword>
<feature type="transmembrane region" description="Helical" evidence="2">
    <location>
        <begin position="222"/>
        <end position="240"/>
    </location>
</feature>
<evidence type="ECO:0000313" key="4">
    <source>
        <dbReference type="EMBL" id="KAF5349395.1"/>
    </source>
</evidence>
<feature type="region of interest" description="Disordered" evidence="1">
    <location>
        <begin position="273"/>
        <end position="297"/>
    </location>
</feature>
<sequence length="378" mass="42408">MFYALTSSPSASSLPESEFTLSAQTVNRSFVASLAFLLYDILLTLDEEIELIWIRRKWSLFKFLYFYIRYVPFILQLPLLLVGTEITPLLHFTSKDCAIWQIYQGCLTIAVFAPVDYILVARIYALFHSSPLVQIFVSVCYVASIIGMAVGLALAVPEVNFDEICHTTSVSEKALINVGAEVTFQTILFILTLYKFISMLREEGWVVVRAVPLLRIVIKDGIWAFFLLFTVIAVQIPVSAAGRGGILYGWVLCAFSFSGYRILLNLNHIPRSRSRPQRTHRQRRSYSSPDRSNSYTPRTGLLGHILQWAEYISPVSFESSYPSTNSYNTDGIFSEVTGTVTEMEFATTMTTSGMYTGTGTSTEEIELVDVVPVSSTGR</sequence>
<evidence type="ECO:0000256" key="2">
    <source>
        <dbReference type="SAM" id="Phobius"/>
    </source>
</evidence>
<dbReference type="OrthoDB" id="2637653at2759"/>
<feature type="transmembrane region" description="Helical" evidence="2">
    <location>
        <begin position="102"/>
        <end position="120"/>
    </location>
</feature>
<feature type="transmembrane region" description="Helical" evidence="2">
    <location>
        <begin position="246"/>
        <end position="264"/>
    </location>
</feature>
<keyword evidence="2" id="KW-0812">Transmembrane</keyword>
<evidence type="ECO:0000259" key="3">
    <source>
        <dbReference type="Pfam" id="PF20151"/>
    </source>
</evidence>